<dbReference type="EMBL" id="CP115149">
    <property type="protein sequence ID" value="WBL37104.1"/>
    <property type="molecule type" value="Genomic_DNA"/>
</dbReference>
<evidence type="ECO:0000313" key="1">
    <source>
        <dbReference type="EMBL" id="WBL37104.1"/>
    </source>
</evidence>
<sequence length="148" mass="15452">MARPVIPAPLAAHLEPLPHLRAGFERFLAACFDTDAVPAATLERCRRLVAALHGAAPAACGPAFAELPPGEAEALARGECPPGLAPADALALEIAAHLPWRHHDLPDAPVLAYREACGERAAVTLLAALAMFDALCRMTRAASRLEGA</sequence>
<protein>
    <submittedName>
        <fullName evidence="1">Uncharacterized protein</fullName>
    </submittedName>
</protein>
<name>A0ABY7M998_9CHLR</name>
<proteinExistence type="predicted"/>
<dbReference type="RefSeq" id="WP_270057618.1">
    <property type="nucleotide sequence ID" value="NZ_CP115149.1"/>
</dbReference>
<dbReference type="InterPro" id="IPR029032">
    <property type="entry name" value="AhpD-like"/>
</dbReference>
<dbReference type="SUPFAM" id="SSF69118">
    <property type="entry name" value="AhpD-like"/>
    <property type="match status" value="1"/>
</dbReference>
<accession>A0ABY7M998</accession>
<reference evidence="1 2" key="1">
    <citation type="journal article" date="2023" name="ISME J.">
        <title>Thermophilic Dehalococcoidia with unusual traits shed light on an unexpected past.</title>
        <authorList>
            <person name="Palmer M."/>
            <person name="Covington J.K."/>
            <person name="Zhou E.M."/>
            <person name="Thomas S.C."/>
            <person name="Habib N."/>
            <person name="Seymour C.O."/>
            <person name="Lai D."/>
            <person name="Johnston J."/>
            <person name="Hashimi A."/>
            <person name="Jiao J.Y."/>
            <person name="Muok A.R."/>
            <person name="Liu L."/>
            <person name="Xian W.D."/>
            <person name="Zhi X.Y."/>
            <person name="Li M.M."/>
            <person name="Silva L.P."/>
            <person name="Bowen B.P."/>
            <person name="Louie K."/>
            <person name="Briegel A."/>
            <person name="Pett-Ridge J."/>
            <person name="Weber P.K."/>
            <person name="Tocheva E.I."/>
            <person name="Woyke T."/>
            <person name="Northen T.R."/>
            <person name="Mayali X."/>
            <person name="Li W.J."/>
            <person name="Hedlund B.P."/>
        </authorList>
    </citation>
    <scope>NUCLEOTIDE SEQUENCE [LARGE SCALE GENOMIC DNA]</scope>
    <source>
        <strain evidence="1 2">YIM 72310</strain>
    </source>
</reference>
<organism evidence="1 2">
    <name type="scientific">Tepidiforma flava</name>
    <dbReference type="NCBI Taxonomy" id="3004094"/>
    <lineage>
        <taxon>Bacteria</taxon>
        <taxon>Bacillati</taxon>
        <taxon>Chloroflexota</taxon>
        <taxon>Tepidiformia</taxon>
        <taxon>Tepidiformales</taxon>
        <taxon>Tepidiformaceae</taxon>
        <taxon>Tepidiforma</taxon>
    </lineage>
</organism>
<dbReference type="Proteomes" id="UP001212803">
    <property type="component" value="Chromosome"/>
</dbReference>
<dbReference type="Gene3D" id="1.20.1290.10">
    <property type="entry name" value="AhpD-like"/>
    <property type="match status" value="1"/>
</dbReference>
<keyword evidence="2" id="KW-1185">Reference proteome</keyword>
<gene>
    <name evidence="1" type="ORF">O0235_05925</name>
</gene>
<evidence type="ECO:0000313" key="2">
    <source>
        <dbReference type="Proteomes" id="UP001212803"/>
    </source>
</evidence>